<dbReference type="AlphaFoldDB" id="A0AAD9X6G8"/>
<comment type="caution">
    <text evidence="4">The sequence shown here is derived from an EMBL/GenBank/DDBJ whole genome shotgun (WGS) entry which is preliminary data.</text>
</comment>
<reference evidence="4" key="1">
    <citation type="journal article" date="2023" name="Plant J.">
        <title>Genome sequences and population genomics provide insights into the demographic history, inbreeding, and mutation load of two 'living fossil' tree species of Dipteronia.</title>
        <authorList>
            <person name="Feng Y."/>
            <person name="Comes H.P."/>
            <person name="Chen J."/>
            <person name="Zhu S."/>
            <person name="Lu R."/>
            <person name="Zhang X."/>
            <person name="Li P."/>
            <person name="Qiu J."/>
            <person name="Olsen K.M."/>
            <person name="Qiu Y."/>
        </authorList>
    </citation>
    <scope>NUCLEOTIDE SEQUENCE</scope>
    <source>
        <strain evidence="4">KIB01</strain>
    </source>
</reference>
<dbReference type="PANTHER" id="PTHR31234">
    <property type="entry name" value="LATE EMBRYOGENESIS ABUNDANT (LEA) HYDROXYPROLINE-RICH GLYCOPROTEIN FAMILY"/>
    <property type="match status" value="1"/>
</dbReference>
<organism evidence="4 5">
    <name type="scientific">Dipteronia dyeriana</name>
    <dbReference type="NCBI Taxonomy" id="168575"/>
    <lineage>
        <taxon>Eukaryota</taxon>
        <taxon>Viridiplantae</taxon>
        <taxon>Streptophyta</taxon>
        <taxon>Embryophyta</taxon>
        <taxon>Tracheophyta</taxon>
        <taxon>Spermatophyta</taxon>
        <taxon>Magnoliopsida</taxon>
        <taxon>eudicotyledons</taxon>
        <taxon>Gunneridae</taxon>
        <taxon>Pentapetalae</taxon>
        <taxon>rosids</taxon>
        <taxon>malvids</taxon>
        <taxon>Sapindales</taxon>
        <taxon>Sapindaceae</taxon>
        <taxon>Hippocastanoideae</taxon>
        <taxon>Acereae</taxon>
        <taxon>Dipteronia</taxon>
    </lineage>
</organism>
<evidence type="ECO:0008006" key="6">
    <source>
        <dbReference type="Google" id="ProtNLM"/>
    </source>
</evidence>
<dbReference type="Proteomes" id="UP001280121">
    <property type="component" value="Unassembled WGS sequence"/>
</dbReference>
<keyword evidence="3" id="KW-0812">Transmembrane</keyword>
<comment type="subcellular location">
    <subcellularLocation>
        <location evidence="1">Membrane</location>
    </subcellularLocation>
</comment>
<dbReference type="GO" id="GO:0005886">
    <property type="term" value="C:plasma membrane"/>
    <property type="evidence" value="ECO:0007669"/>
    <property type="project" value="TreeGrafter"/>
</dbReference>
<proteinExistence type="predicted"/>
<evidence type="ECO:0000313" key="4">
    <source>
        <dbReference type="EMBL" id="KAK2653624.1"/>
    </source>
</evidence>
<keyword evidence="3" id="KW-1133">Transmembrane helix</keyword>
<keyword evidence="2 3" id="KW-0472">Membrane</keyword>
<sequence>MCNTDRCCALFWPCILILACVVLFGQIFFPEYHSRDPNFEVDSVTINPFDMSNNSSSHKTTTTTHCNITFFVQNRNKKSFPLYFKDIKASIFYKKENISSIEIRPFFQLNPKENILVNANFVVSSEDMDSSVANSIVQDWKSGVVGFNVVVRGTVKIDPWTDVEENYLISVSCEEIKVGFSSNVTTGSMSGGSRKCHVVLLNPFHEVDMR</sequence>
<evidence type="ECO:0000256" key="3">
    <source>
        <dbReference type="SAM" id="Phobius"/>
    </source>
</evidence>
<gene>
    <name evidence="4" type="ORF">Ddye_013480</name>
</gene>
<feature type="transmembrane region" description="Helical" evidence="3">
    <location>
        <begin position="7"/>
        <end position="29"/>
    </location>
</feature>
<dbReference type="EMBL" id="JANJYI010000004">
    <property type="protein sequence ID" value="KAK2653624.1"/>
    <property type="molecule type" value="Genomic_DNA"/>
</dbReference>
<evidence type="ECO:0000256" key="1">
    <source>
        <dbReference type="ARBA" id="ARBA00004370"/>
    </source>
</evidence>
<dbReference type="PROSITE" id="PS51257">
    <property type="entry name" value="PROKAR_LIPOPROTEIN"/>
    <property type="match status" value="1"/>
</dbReference>
<dbReference type="GO" id="GO:0098542">
    <property type="term" value="P:defense response to other organism"/>
    <property type="evidence" value="ECO:0007669"/>
    <property type="project" value="InterPro"/>
</dbReference>
<evidence type="ECO:0000313" key="5">
    <source>
        <dbReference type="Proteomes" id="UP001280121"/>
    </source>
</evidence>
<dbReference type="PANTHER" id="PTHR31234:SF2">
    <property type="entry name" value="OS05G0199100 PROTEIN"/>
    <property type="match status" value="1"/>
</dbReference>
<protein>
    <recommendedName>
        <fullName evidence="6">Late embryogenesis abundant protein LEA-2 subgroup domain-containing protein</fullName>
    </recommendedName>
</protein>
<dbReference type="InterPro" id="IPR044839">
    <property type="entry name" value="NDR1-like"/>
</dbReference>
<keyword evidence="5" id="KW-1185">Reference proteome</keyword>
<evidence type="ECO:0000256" key="2">
    <source>
        <dbReference type="ARBA" id="ARBA00023136"/>
    </source>
</evidence>
<name>A0AAD9X6G8_9ROSI</name>
<accession>A0AAD9X6G8</accession>